<evidence type="ECO:0000256" key="2">
    <source>
        <dbReference type="SAM" id="MobiDB-lite"/>
    </source>
</evidence>
<dbReference type="InterPro" id="IPR000859">
    <property type="entry name" value="CUB_dom"/>
</dbReference>
<organism evidence="5 6">
    <name type="scientific">Fasciola hepatica</name>
    <name type="common">Liver fluke</name>
    <dbReference type="NCBI Taxonomy" id="6192"/>
    <lineage>
        <taxon>Eukaryota</taxon>
        <taxon>Metazoa</taxon>
        <taxon>Spiralia</taxon>
        <taxon>Lophotrochozoa</taxon>
        <taxon>Platyhelminthes</taxon>
        <taxon>Trematoda</taxon>
        <taxon>Digenea</taxon>
        <taxon>Plagiorchiida</taxon>
        <taxon>Echinostomata</taxon>
        <taxon>Echinostomatoidea</taxon>
        <taxon>Fasciolidae</taxon>
        <taxon>Fasciola</taxon>
    </lineage>
</organism>
<dbReference type="SUPFAM" id="SSF49854">
    <property type="entry name" value="Spermadhesin, CUB domain"/>
    <property type="match status" value="2"/>
</dbReference>
<dbReference type="Gene3D" id="2.60.120.290">
    <property type="entry name" value="Spermadhesin, CUB domain"/>
    <property type="match status" value="2"/>
</dbReference>
<feature type="region of interest" description="Disordered" evidence="2">
    <location>
        <begin position="266"/>
        <end position="293"/>
    </location>
</feature>
<feature type="signal peptide" evidence="3">
    <location>
        <begin position="1"/>
        <end position="24"/>
    </location>
</feature>
<dbReference type="Proteomes" id="UP000230066">
    <property type="component" value="Unassembled WGS sequence"/>
</dbReference>
<evidence type="ECO:0000259" key="4">
    <source>
        <dbReference type="Pfam" id="PF00431"/>
    </source>
</evidence>
<sequence>METKCGLAMFLLLILQTIIFVTNAQTPSSKACGDTTPQVARDIVPLQIPKSGEQLTAPLECEYQITNIYNTTMIFHIRNISIGNGSDCSQNYITVGSVGEKLPSKRYTACGTQPPDWVYFTDEKKMIVKFVLSGSSSDPSNTWVLGQFEDFSDDRVNNYKECGTGFLRVTTEPTKFTLNVEKIMAPVLECRYVFYANGGGSLIFNITSLNLKNENNCSTEYLKFTEEGTSQNTTFCGSITQGSFSTNKDSFEMRLLVRERQNPLVVQGSYHQDSPEQKPTTPRPRPAENSGPFVSASKLLSGILLLYVVTVQ</sequence>
<keyword evidence="3" id="KW-0732">Signal</keyword>
<dbReference type="InterPro" id="IPR035914">
    <property type="entry name" value="Sperma_CUB_dom_sf"/>
</dbReference>
<reference evidence="5" key="1">
    <citation type="submission" date="2019-03" db="EMBL/GenBank/DDBJ databases">
        <title>Improved annotation for the trematode Fasciola hepatica.</title>
        <authorList>
            <person name="Choi Y.-J."/>
            <person name="Martin J."/>
            <person name="Mitreva M."/>
        </authorList>
    </citation>
    <scope>NUCLEOTIDE SEQUENCE [LARGE SCALE GENOMIC DNA]</scope>
</reference>
<dbReference type="AlphaFoldDB" id="A0A2H1BS07"/>
<feature type="chain" id="PRO_5043747246" description="CUB domain-containing protein" evidence="3">
    <location>
        <begin position="25"/>
        <end position="312"/>
    </location>
</feature>
<comment type="caution">
    <text evidence="5">The sequence shown here is derived from an EMBL/GenBank/DDBJ whole genome shotgun (WGS) entry which is preliminary data.</text>
</comment>
<feature type="compositionally biased region" description="Polar residues" evidence="2">
    <location>
        <begin position="269"/>
        <end position="280"/>
    </location>
</feature>
<feature type="domain" description="CUB" evidence="4">
    <location>
        <begin position="53"/>
        <end position="136"/>
    </location>
</feature>
<evidence type="ECO:0000256" key="3">
    <source>
        <dbReference type="SAM" id="SignalP"/>
    </source>
</evidence>
<proteinExistence type="predicted"/>
<feature type="domain" description="CUB" evidence="4">
    <location>
        <begin position="186"/>
        <end position="256"/>
    </location>
</feature>
<gene>
    <name evidence="5" type="ORF">D915_010349</name>
</gene>
<dbReference type="Pfam" id="PF00431">
    <property type="entry name" value="CUB"/>
    <property type="match status" value="2"/>
</dbReference>
<evidence type="ECO:0000313" key="5">
    <source>
        <dbReference type="EMBL" id="THD18239.1"/>
    </source>
</evidence>
<keyword evidence="6" id="KW-1185">Reference proteome</keyword>
<protein>
    <recommendedName>
        <fullName evidence="4">CUB domain-containing protein</fullName>
    </recommendedName>
</protein>
<keyword evidence="1" id="KW-1015">Disulfide bond</keyword>
<accession>A0A2H1BS07</accession>
<evidence type="ECO:0000313" key="6">
    <source>
        <dbReference type="Proteomes" id="UP000230066"/>
    </source>
</evidence>
<dbReference type="EMBL" id="JXXN02015371">
    <property type="protein sequence ID" value="THD18239.1"/>
    <property type="molecule type" value="Genomic_DNA"/>
</dbReference>
<name>A0A2H1BS07_FASHE</name>
<evidence type="ECO:0000256" key="1">
    <source>
        <dbReference type="ARBA" id="ARBA00023157"/>
    </source>
</evidence>